<dbReference type="AlphaFoldDB" id="A0A1M7D684"/>
<name>A0A1M7D684_9HYPH</name>
<evidence type="ECO:0000313" key="1">
    <source>
        <dbReference type="EMBL" id="SHL74974.1"/>
    </source>
</evidence>
<keyword evidence="2" id="KW-1185">Reference proteome</keyword>
<dbReference type="Proteomes" id="UP000186002">
    <property type="component" value="Unassembled WGS sequence"/>
</dbReference>
<evidence type="ECO:0000313" key="2">
    <source>
        <dbReference type="Proteomes" id="UP000186002"/>
    </source>
</evidence>
<reference evidence="1 2" key="1">
    <citation type="submission" date="2016-11" db="EMBL/GenBank/DDBJ databases">
        <authorList>
            <person name="Jaros S."/>
            <person name="Januszkiewicz K."/>
            <person name="Wedrychowicz H."/>
        </authorList>
    </citation>
    <scope>NUCLEOTIDE SEQUENCE [LARGE SCALE GENOMIC DNA]</scope>
    <source>
        <strain evidence="1 2">DSM 22153</strain>
    </source>
</reference>
<organism evidence="1 2">
    <name type="scientific">Roseibium suaedae</name>
    <dbReference type="NCBI Taxonomy" id="735517"/>
    <lineage>
        <taxon>Bacteria</taxon>
        <taxon>Pseudomonadati</taxon>
        <taxon>Pseudomonadota</taxon>
        <taxon>Alphaproteobacteria</taxon>
        <taxon>Hyphomicrobiales</taxon>
        <taxon>Stappiaceae</taxon>
        <taxon>Roseibium</taxon>
    </lineage>
</organism>
<sequence>MPYNPFAAEIETTLEIRANGIRIAEVDSTLHLIEDAETIYSVEAIQIDELGGEKSVMMTSRDPKSSLFWHFLEQCSEKSNREHLVSCFLQAAAEASYQLEAA</sequence>
<gene>
    <name evidence="1" type="ORF">SAMN05444272_1384</name>
</gene>
<dbReference type="RefSeq" id="WP_073010445.1">
    <property type="nucleotide sequence ID" value="NZ_FRBW01000001.1"/>
</dbReference>
<accession>A0A1M7D684</accession>
<protein>
    <submittedName>
        <fullName evidence="1">Uncharacterized protein</fullName>
    </submittedName>
</protein>
<proteinExistence type="predicted"/>
<dbReference type="EMBL" id="FRBW01000001">
    <property type="protein sequence ID" value="SHL74974.1"/>
    <property type="molecule type" value="Genomic_DNA"/>
</dbReference>
<dbReference type="STRING" id="735517.SAMN05444272_1384"/>